<dbReference type="SMART" id="SM00052">
    <property type="entry name" value="EAL"/>
    <property type="match status" value="1"/>
</dbReference>
<dbReference type="InterPro" id="IPR043128">
    <property type="entry name" value="Rev_trsase/Diguanyl_cyclase"/>
</dbReference>
<keyword evidence="1" id="KW-0472">Membrane</keyword>
<dbReference type="PROSITE" id="PS50883">
    <property type="entry name" value="EAL"/>
    <property type="match status" value="1"/>
</dbReference>
<dbReference type="GO" id="GO:0071111">
    <property type="term" value="F:cyclic-guanylate-specific phosphodiesterase activity"/>
    <property type="evidence" value="ECO:0007669"/>
    <property type="project" value="InterPro"/>
</dbReference>
<dbReference type="CDD" id="cd01948">
    <property type="entry name" value="EAL"/>
    <property type="match status" value="1"/>
</dbReference>
<dbReference type="PANTHER" id="PTHR33121:SF70">
    <property type="entry name" value="SIGNALING PROTEIN YKOW"/>
    <property type="match status" value="1"/>
</dbReference>
<dbReference type="InterPro" id="IPR035919">
    <property type="entry name" value="EAL_sf"/>
</dbReference>
<dbReference type="PANTHER" id="PTHR33121">
    <property type="entry name" value="CYCLIC DI-GMP PHOSPHODIESTERASE PDEF"/>
    <property type="match status" value="1"/>
</dbReference>
<feature type="domain" description="GGDEF" evidence="3">
    <location>
        <begin position="215"/>
        <end position="335"/>
    </location>
</feature>
<evidence type="ECO:0000313" key="4">
    <source>
        <dbReference type="EMBL" id="ROP44907.1"/>
    </source>
</evidence>
<protein>
    <submittedName>
        <fullName evidence="4">Diguanylate cyclase (GGDEF)-like protein</fullName>
    </submittedName>
</protein>
<dbReference type="AlphaFoldDB" id="A0A3N1HQY1"/>
<feature type="transmembrane region" description="Helical" evidence="1">
    <location>
        <begin position="26"/>
        <end position="47"/>
    </location>
</feature>
<feature type="transmembrane region" description="Helical" evidence="1">
    <location>
        <begin position="160"/>
        <end position="181"/>
    </location>
</feature>
<evidence type="ECO:0000256" key="1">
    <source>
        <dbReference type="SAM" id="Phobius"/>
    </source>
</evidence>
<dbReference type="InterPro" id="IPR001633">
    <property type="entry name" value="EAL_dom"/>
</dbReference>
<feature type="domain" description="EAL" evidence="2">
    <location>
        <begin position="335"/>
        <end position="588"/>
    </location>
</feature>
<dbReference type="Gene3D" id="3.30.70.270">
    <property type="match status" value="1"/>
</dbReference>
<reference evidence="4 5" key="1">
    <citation type="journal article" date="2015" name="Stand. Genomic Sci.">
        <title>Genomic Encyclopedia of Bacterial and Archaeal Type Strains, Phase III: the genomes of soil and plant-associated and newly described type strains.</title>
        <authorList>
            <person name="Whitman W.B."/>
            <person name="Woyke T."/>
            <person name="Klenk H.P."/>
            <person name="Zhou Y."/>
            <person name="Lilburn T.G."/>
            <person name="Beck B.J."/>
            <person name="De Vos P."/>
            <person name="Vandamme P."/>
            <person name="Eisen J.A."/>
            <person name="Garrity G."/>
            <person name="Hugenholtz P."/>
            <person name="Kyrpides N.C."/>
        </authorList>
    </citation>
    <scope>NUCLEOTIDE SEQUENCE [LARGE SCALE GENOMIC DNA]</scope>
    <source>
        <strain evidence="4 5">CECT 7306</strain>
    </source>
</reference>
<dbReference type="InterPro" id="IPR000160">
    <property type="entry name" value="GGDEF_dom"/>
</dbReference>
<feature type="transmembrane region" description="Helical" evidence="1">
    <location>
        <begin position="54"/>
        <end position="73"/>
    </location>
</feature>
<feature type="transmembrane region" description="Helical" evidence="1">
    <location>
        <begin position="132"/>
        <end position="148"/>
    </location>
</feature>
<feature type="transmembrane region" description="Helical" evidence="1">
    <location>
        <begin position="109"/>
        <end position="126"/>
    </location>
</feature>
<dbReference type="Proteomes" id="UP000276232">
    <property type="component" value="Unassembled WGS sequence"/>
</dbReference>
<comment type="caution">
    <text evidence="4">The sequence shown here is derived from an EMBL/GenBank/DDBJ whole genome shotgun (WGS) entry which is preliminary data.</text>
</comment>
<proteinExistence type="predicted"/>
<keyword evidence="5" id="KW-1185">Reference proteome</keyword>
<evidence type="ECO:0000313" key="5">
    <source>
        <dbReference type="Proteomes" id="UP000276232"/>
    </source>
</evidence>
<feature type="transmembrane region" description="Helical" evidence="1">
    <location>
        <begin position="79"/>
        <end position="97"/>
    </location>
</feature>
<evidence type="ECO:0000259" key="2">
    <source>
        <dbReference type="PROSITE" id="PS50883"/>
    </source>
</evidence>
<dbReference type="InParanoid" id="A0A3N1HQY1"/>
<organism evidence="4 5">
    <name type="scientific">Pseudokineococcus lusitanus</name>
    <dbReference type="NCBI Taxonomy" id="763993"/>
    <lineage>
        <taxon>Bacteria</taxon>
        <taxon>Bacillati</taxon>
        <taxon>Actinomycetota</taxon>
        <taxon>Actinomycetes</taxon>
        <taxon>Kineosporiales</taxon>
        <taxon>Kineosporiaceae</taxon>
        <taxon>Pseudokineococcus</taxon>
    </lineage>
</organism>
<name>A0A3N1HQY1_9ACTN</name>
<dbReference type="SMART" id="SM00267">
    <property type="entry name" value="GGDEF"/>
    <property type="match status" value="1"/>
</dbReference>
<dbReference type="Pfam" id="PF00990">
    <property type="entry name" value="GGDEF"/>
    <property type="match status" value="1"/>
</dbReference>
<keyword evidence="1" id="KW-0812">Transmembrane</keyword>
<dbReference type="RefSeq" id="WP_123379123.1">
    <property type="nucleotide sequence ID" value="NZ_RJKN01000002.1"/>
</dbReference>
<dbReference type="CDD" id="cd01949">
    <property type="entry name" value="GGDEF"/>
    <property type="match status" value="1"/>
</dbReference>
<dbReference type="SUPFAM" id="SSF55073">
    <property type="entry name" value="Nucleotide cyclase"/>
    <property type="match status" value="1"/>
</dbReference>
<dbReference type="NCBIfam" id="TIGR00254">
    <property type="entry name" value="GGDEF"/>
    <property type="match status" value="1"/>
</dbReference>
<dbReference type="OrthoDB" id="23692at2"/>
<dbReference type="InterPro" id="IPR029787">
    <property type="entry name" value="Nucleotide_cyclase"/>
</dbReference>
<dbReference type="Gene3D" id="3.20.20.450">
    <property type="entry name" value="EAL domain"/>
    <property type="match status" value="1"/>
</dbReference>
<dbReference type="InterPro" id="IPR050706">
    <property type="entry name" value="Cyclic-di-GMP_PDE-like"/>
</dbReference>
<evidence type="ECO:0000259" key="3">
    <source>
        <dbReference type="PROSITE" id="PS50887"/>
    </source>
</evidence>
<gene>
    <name evidence="4" type="ORF">EDC03_1037</name>
</gene>
<dbReference type="Pfam" id="PF00563">
    <property type="entry name" value="EAL"/>
    <property type="match status" value="1"/>
</dbReference>
<sequence>MTVPPPSPLTPEAPTTEVAGARPGPVVVVLAGVVLLVGSACSVASVLRPAPGQTPSVLLLVAAVAAVGGAALLLRRAVVSWRVLHLGVVAGEVLLVVSAVDAVADPHRLVAVLSLLVLGVLPSAFLLRPVPAALHLAAVLLVVATLTLGRPGEALAVEGLYLAVMLVAVSVLGVVVSRAAARADVDELTGLPNRRALDRRLDELLAQGPGAGDGGPVALAMLDLDGFKEVNDTHGHAAGDARLVAVARHLEVSLGGGLLARIGGDEFVWVVEATETAVRDRLDASAAAMPDGQGLSYGVAVLDGSDSGATWRQRADADLYDAKRRRRGLVPASLDTPEAEELLRAITDGELVVRYQPVVELRTGRLAGVEALVRWQHPERGLLAPDTFLPLAEATGVVDLLGARVLRAACHEVKAWQDRTGCRASVAVNVSGAELASAAYPARVLRALDDSGLAPSDLVLEVTETAFMDVPTMDASLSTLRRSGVRIAVDDFGTGWSTLSRLDQLPVDVLKLDKSFVDRVVPGAGCTPVVDAVLALARALDLEVVAEGVESAHQVTALRDAGCDTAQGYHLQRPVRLEEVDVSRAVHAAA</sequence>
<dbReference type="PROSITE" id="PS50887">
    <property type="entry name" value="GGDEF"/>
    <property type="match status" value="1"/>
</dbReference>
<dbReference type="EMBL" id="RJKN01000002">
    <property type="protein sequence ID" value="ROP44907.1"/>
    <property type="molecule type" value="Genomic_DNA"/>
</dbReference>
<accession>A0A3N1HQY1</accession>
<keyword evidence="1" id="KW-1133">Transmembrane helix</keyword>
<dbReference type="SUPFAM" id="SSF141868">
    <property type="entry name" value="EAL domain-like"/>
    <property type="match status" value="1"/>
</dbReference>